<sequence length="81" mass="9624">MNVLIRNIPEDQLLRIDYNAKKKGVSREEYLRQLIKETAEKDILVVKENQYREVLDRLITAIEENNQLMDMLATHFGIESY</sequence>
<dbReference type="GO" id="GO:0006355">
    <property type="term" value="P:regulation of DNA-templated transcription"/>
    <property type="evidence" value="ECO:0007669"/>
    <property type="project" value="InterPro"/>
</dbReference>
<dbReference type="InterPro" id="IPR010985">
    <property type="entry name" value="Ribbon_hlx_hlx"/>
</dbReference>
<dbReference type="InterPro" id="IPR053853">
    <property type="entry name" value="FitA-like_RHH"/>
</dbReference>
<gene>
    <name evidence="2" type="ORF">GX453_08025</name>
</gene>
<dbReference type="SUPFAM" id="SSF47598">
    <property type="entry name" value="Ribbon-helix-helix"/>
    <property type="match status" value="1"/>
</dbReference>
<dbReference type="Pfam" id="PF22513">
    <property type="entry name" value="FitA-like_RHH"/>
    <property type="match status" value="1"/>
</dbReference>
<evidence type="ECO:0000313" key="3">
    <source>
        <dbReference type="Proteomes" id="UP000559962"/>
    </source>
</evidence>
<organism evidence="2 3">
    <name type="scientific">Pseudolactococcus chungangensis</name>
    <dbReference type="NCBI Taxonomy" id="451457"/>
    <lineage>
        <taxon>Bacteria</taxon>
        <taxon>Bacillati</taxon>
        <taxon>Bacillota</taxon>
        <taxon>Bacilli</taxon>
        <taxon>Lactobacillales</taxon>
        <taxon>Streptococcaceae</taxon>
        <taxon>Pseudolactococcus</taxon>
    </lineage>
</organism>
<evidence type="ECO:0000313" key="2">
    <source>
        <dbReference type="EMBL" id="NLH35945.1"/>
    </source>
</evidence>
<evidence type="ECO:0000259" key="1">
    <source>
        <dbReference type="Pfam" id="PF22513"/>
    </source>
</evidence>
<dbReference type="AlphaFoldDB" id="A0A847J2F6"/>
<comment type="caution">
    <text evidence="2">The sequence shown here is derived from an EMBL/GenBank/DDBJ whole genome shotgun (WGS) entry which is preliminary data.</text>
</comment>
<reference evidence="2 3" key="1">
    <citation type="journal article" date="2020" name="Biotechnol. Biofuels">
        <title>New insights from the biogas microbiome by comprehensive genome-resolved metagenomics of nearly 1600 species originating from multiple anaerobic digesters.</title>
        <authorList>
            <person name="Campanaro S."/>
            <person name="Treu L."/>
            <person name="Rodriguez-R L.M."/>
            <person name="Kovalovszki A."/>
            <person name="Ziels R.M."/>
            <person name="Maus I."/>
            <person name="Zhu X."/>
            <person name="Kougias P.G."/>
            <person name="Basile A."/>
            <person name="Luo G."/>
            <person name="Schluter A."/>
            <person name="Konstantinidis K.T."/>
            <person name="Angelidaki I."/>
        </authorList>
    </citation>
    <scope>NUCLEOTIDE SEQUENCE [LARGE SCALE GENOMIC DNA]</scope>
    <source>
        <strain evidence="2">AS27yjCOA_61</strain>
    </source>
</reference>
<proteinExistence type="predicted"/>
<protein>
    <recommendedName>
        <fullName evidence="1">Antitoxin FitA-like ribbon-helix-helix domain-containing protein</fullName>
    </recommendedName>
</protein>
<dbReference type="EMBL" id="JAAYVO010000109">
    <property type="protein sequence ID" value="NLH35945.1"/>
    <property type="molecule type" value="Genomic_DNA"/>
</dbReference>
<dbReference type="Proteomes" id="UP000559962">
    <property type="component" value="Unassembled WGS sequence"/>
</dbReference>
<dbReference type="Gene3D" id="1.10.1220.10">
    <property type="entry name" value="Met repressor-like"/>
    <property type="match status" value="1"/>
</dbReference>
<feature type="domain" description="Antitoxin FitA-like ribbon-helix-helix" evidence="1">
    <location>
        <begin position="2"/>
        <end position="38"/>
    </location>
</feature>
<dbReference type="InterPro" id="IPR013321">
    <property type="entry name" value="Arc_rbn_hlx_hlx"/>
</dbReference>
<name>A0A847J2F6_9LACT</name>
<accession>A0A847J2F6</accession>